<dbReference type="Proteomes" id="UP001600888">
    <property type="component" value="Unassembled WGS sequence"/>
</dbReference>
<reference evidence="1 2" key="1">
    <citation type="submission" date="2024-03" db="EMBL/GenBank/DDBJ databases">
        <title>A high-quality draft genome sequence of Diaporthe vaccinii, a causative agent of upright dieback and viscid rot disease in cranberry plants.</title>
        <authorList>
            <person name="Sarrasin M."/>
            <person name="Lang B.F."/>
            <person name="Burger G."/>
        </authorList>
    </citation>
    <scope>NUCLEOTIDE SEQUENCE [LARGE SCALE GENOMIC DNA]</scope>
    <source>
        <strain evidence="1 2">IS7</strain>
    </source>
</reference>
<name>A0ABR4EXS8_9PEZI</name>
<evidence type="ECO:0000313" key="1">
    <source>
        <dbReference type="EMBL" id="KAL2287258.1"/>
    </source>
</evidence>
<organism evidence="1 2">
    <name type="scientific">Diaporthe vaccinii</name>
    <dbReference type="NCBI Taxonomy" id="105482"/>
    <lineage>
        <taxon>Eukaryota</taxon>
        <taxon>Fungi</taxon>
        <taxon>Dikarya</taxon>
        <taxon>Ascomycota</taxon>
        <taxon>Pezizomycotina</taxon>
        <taxon>Sordariomycetes</taxon>
        <taxon>Sordariomycetidae</taxon>
        <taxon>Diaporthales</taxon>
        <taxon>Diaporthaceae</taxon>
        <taxon>Diaporthe</taxon>
        <taxon>Diaporthe eres species complex</taxon>
    </lineage>
</organism>
<proteinExistence type="predicted"/>
<protein>
    <submittedName>
        <fullName evidence="1">Uncharacterized protein</fullName>
    </submittedName>
</protein>
<gene>
    <name evidence="1" type="ORF">FJTKL_05763</name>
</gene>
<accession>A0ABR4EXS8</accession>
<sequence>MRKTAQTCSGATMHLCLLFRGGIVGSLGGRLGLCWLCDGHVGLRCSHGFLSVVVTRVGVAGGWVWTVDLVDRLGRAKAGGSQAGVSQVLVEVQKLAIRTRFSRKASSTGQFGVVVPKKNQSPSLFGARY</sequence>
<comment type="caution">
    <text evidence="1">The sequence shown here is derived from an EMBL/GenBank/DDBJ whole genome shotgun (WGS) entry which is preliminary data.</text>
</comment>
<dbReference type="EMBL" id="JBAWTH010000020">
    <property type="protein sequence ID" value="KAL2287258.1"/>
    <property type="molecule type" value="Genomic_DNA"/>
</dbReference>
<keyword evidence="2" id="KW-1185">Reference proteome</keyword>
<evidence type="ECO:0000313" key="2">
    <source>
        <dbReference type="Proteomes" id="UP001600888"/>
    </source>
</evidence>